<keyword evidence="3" id="KW-1185">Reference proteome</keyword>
<dbReference type="InterPro" id="IPR023213">
    <property type="entry name" value="CAT-like_dom_sf"/>
</dbReference>
<proteinExistence type="inferred from homology"/>
<dbReference type="EMBL" id="JBFOLJ010000012">
    <property type="protein sequence ID" value="KAL2489706.1"/>
    <property type="molecule type" value="Genomic_DNA"/>
</dbReference>
<dbReference type="InterPro" id="IPR050317">
    <property type="entry name" value="Plant_Fungal_Acyltransferase"/>
</dbReference>
<evidence type="ECO:0000313" key="2">
    <source>
        <dbReference type="EMBL" id="KAL2489706.1"/>
    </source>
</evidence>
<dbReference type="Proteomes" id="UP001604277">
    <property type="component" value="Unassembled WGS sequence"/>
</dbReference>
<reference evidence="3" key="1">
    <citation type="submission" date="2024-07" db="EMBL/GenBank/DDBJ databases">
        <title>Two chromosome-level genome assemblies of Korean endemic species Abeliophyllum distichum and Forsythia ovata (Oleaceae).</title>
        <authorList>
            <person name="Jang H."/>
        </authorList>
    </citation>
    <scope>NUCLEOTIDE SEQUENCE [LARGE SCALE GENOMIC DNA]</scope>
</reference>
<dbReference type="PANTHER" id="PTHR31642">
    <property type="entry name" value="TRICHOTHECENE 3-O-ACETYLTRANSFERASE"/>
    <property type="match status" value="1"/>
</dbReference>
<accession>A0ABD1RNG6</accession>
<gene>
    <name evidence="2" type="ORF">Fot_42998</name>
</gene>
<evidence type="ECO:0000313" key="3">
    <source>
        <dbReference type="Proteomes" id="UP001604277"/>
    </source>
</evidence>
<dbReference type="PANTHER" id="PTHR31642:SF299">
    <property type="entry name" value="OS02G0653400 PROTEIN"/>
    <property type="match status" value="1"/>
</dbReference>
<dbReference type="AlphaFoldDB" id="A0ABD1RNG6"/>
<organism evidence="2 3">
    <name type="scientific">Forsythia ovata</name>
    <dbReference type="NCBI Taxonomy" id="205694"/>
    <lineage>
        <taxon>Eukaryota</taxon>
        <taxon>Viridiplantae</taxon>
        <taxon>Streptophyta</taxon>
        <taxon>Embryophyta</taxon>
        <taxon>Tracheophyta</taxon>
        <taxon>Spermatophyta</taxon>
        <taxon>Magnoliopsida</taxon>
        <taxon>eudicotyledons</taxon>
        <taxon>Gunneridae</taxon>
        <taxon>Pentapetalae</taxon>
        <taxon>asterids</taxon>
        <taxon>lamiids</taxon>
        <taxon>Lamiales</taxon>
        <taxon>Oleaceae</taxon>
        <taxon>Forsythieae</taxon>
        <taxon>Forsythia</taxon>
    </lineage>
</organism>
<dbReference type="Pfam" id="PF02458">
    <property type="entry name" value="Transferase"/>
    <property type="match status" value="1"/>
</dbReference>
<sequence>MSISNTNSIVSIQTVVPIRPTDPIINSCRISVSPPKLDPNILGRQFHLILCYNKASDEDSGWLMAGWIKESLSIALCELPMLAGRLRLRESQDGGQDLQIVLNDSGIRLAEATTEMKLADFLDLEGKKEAEGEVDVEVVFWEDVLEHNLQFSPLFYVQVTNFSCGGYSIGISCSLLLADPFALTGFLKRWINNHNTLVSQTNASKPICYLPKLRKLGNSKALLSGINTNKYPAQSVIFKIPTKILNLDKNVYKNLAGLCIDEAEHKIGRKMGSKFSLSVKKSHEVLKVEKCSTECLNEKTFCTVNGLTCGGWDDVLGADETWFNGENKPAYVSCWINSISDEGSVMIIVADDEEIFVMQIIRGLKETGLYEKRKCQD</sequence>
<comment type="caution">
    <text evidence="2">The sequence shown here is derived from an EMBL/GenBank/DDBJ whole genome shotgun (WGS) entry which is preliminary data.</text>
</comment>
<evidence type="ECO:0000256" key="1">
    <source>
        <dbReference type="ARBA" id="ARBA00009861"/>
    </source>
</evidence>
<dbReference type="Gene3D" id="3.30.559.10">
    <property type="entry name" value="Chloramphenicol acetyltransferase-like domain"/>
    <property type="match status" value="1"/>
</dbReference>
<comment type="similarity">
    <text evidence="1">Belongs to the plant acyltransferase family.</text>
</comment>
<name>A0ABD1RNG6_9LAMI</name>
<protein>
    <submittedName>
        <fullName evidence="2">BAHD acyltransferase BIA1-like</fullName>
    </submittedName>
</protein>